<evidence type="ECO:0000256" key="3">
    <source>
        <dbReference type="ARBA" id="ARBA00023015"/>
    </source>
</evidence>
<dbReference type="InterPro" id="IPR013325">
    <property type="entry name" value="RNA_pol_sigma_r2"/>
</dbReference>
<dbReference type="InterPro" id="IPR014284">
    <property type="entry name" value="RNA_pol_sigma-70_dom"/>
</dbReference>
<dbReference type="GO" id="GO:0006352">
    <property type="term" value="P:DNA-templated transcription initiation"/>
    <property type="evidence" value="ECO:0007669"/>
    <property type="project" value="InterPro"/>
</dbReference>
<dbReference type="Proteomes" id="UP000215896">
    <property type="component" value="Unassembled WGS sequence"/>
</dbReference>
<dbReference type="PANTHER" id="PTHR30173">
    <property type="entry name" value="SIGMA 19 FACTOR"/>
    <property type="match status" value="1"/>
</dbReference>
<dbReference type="SUPFAM" id="SSF88659">
    <property type="entry name" value="Sigma3 and sigma4 domains of RNA polymerase sigma factors"/>
    <property type="match status" value="1"/>
</dbReference>
<evidence type="ECO:0000313" key="8">
    <source>
        <dbReference type="EMBL" id="OYO10714.1"/>
    </source>
</evidence>
<accession>A0A255GCT3</accession>
<feature type="domain" description="RNA polymerase sigma factor 70 region 4 type 2" evidence="7">
    <location>
        <begin position="148"/>
        <end position="198"/>
    </location>
</feature>
<gene>
    <name evidence="8" type="ORF">CGZ94_17180</name>
</gene>
<dbReference type="GO" id="GO:0016987">
    <property type="term" value="F:sigma factor activity"/>
    <property type="evidence" value="ECO:0007669"/>
    <property type="project" value="UniProtKB-KW"/>
</dbReference>
<dbReference type="AlphaFoldDB" id="A0A255GCT3"/>
<dbReference type="Gene3D" id="3.10.450.50">
    <property type="match status" value="1"/>
</dbReference>
<evidence type="ECO:0000256" key="5">
    <source>
        <dbReference type="ARBA" id="ARBA00023163"/>
    </source>
</evidence>
<keyword evidence="3" id="KW-0805">Transcription regulation</keyword>
<evidence type="ECO:0000256" key="4">
    <source>
        <dbReference type="ARBA" id="ARBA00023082"/>
    </source>
</evidence>
<evidence type="ECO:0000259" key="7">
    <source>
        <dbReference type="Pfam" id="PF08281"/>
    </source>
</evidence>
<dbReference type="InterPro" id="IPR032710">
    <property type="entry name" value="NTF2-like_dom_sf"/>
</dbReference>
<dbReference type="Gene3D" id="1.10.1740.10">
    <property type="match status" value="1"/>
</dbReference>
<dbReference type="InterPro" id="IPR052704">
    <property type="entry name" value="ECF_Sigma-70_Domain"/>
</dbReference>
<dbReference type="InterPro" id="IPR013324">
    <property type="entry name" value="RNA_pol_sigma_r3/r4-like"/>
</dbReference>
<sequence>MTMCFTISSSLVRLRAVIDQESSRGESVTSRRHPAEPGTGRMAGMDPTFAQHHGLLLAIARRITGSALDAEDVVQGAWLSWTAVDHRAIENPKAYLVRIVTNGALRLRKQTELRSEREKRIQLWDPIVQDARLSPEDHAVARDDLSFALMKVVETLSPLERVVFVLHEGFGYPLSEIATILDREPAAVRQLASRARNHVRAGQPRYQTTEVDRRALVERFVDGVAGGDLDRLFDLLAPEVSVWTDGGGLAGVAPAGLHGRQRVLRLLEGLRRAGRMPAFTHRRSVLLDGAAGVELRFDDQQLWLTADLDESASTITQVWVVIRPVGTLSQSAR</sequence>
<dbReference type="SUPFAM" id="SSF54427">
    <property type="entry name" value="NTF2-like"/>
    <property type="match status" value="1"/>
</dbReference>
<dbReference type="EMBL" id="NMVO01000016">
    <property type="protein sequence ID" value="OYO10714.1"/>
    <property type="molecule type" value="Genomic_DNA"/>
</dbReference>
<evidence type="ECO:0000256" key="1">
    <source>
        <dbReference type="ARBA" id="ARBA00010641"/>
    </source>
</evidence>
<protein>
    <submittedName>
        <fullName evidence="8">RNA polymerase subunit sigma-24</fullName>
    </submittedName>
</protein>
<dbReference type="Gene3D" id="1.10.10.10">
    <property type="entry name" value="Winged helix-like DNA-binding domain superfamily/Winged helix DNA-binding domain"/>
    <property type="match status" value="1"/>
</dbReference>
<proteinExistence type="inferred from homology"/>
<dbReference type="PANTHER" id="PTHR30173:SF36">
    <property type="entry name" value="ECF RNA POLYMERASE SIGMA FACTOR SIGJ"/>
    <property type="match status" value="1"/>
</dbReference>
<dbReference type="NCBIfam" id="TIGR02937">
    <property type="entry name" value="sigma70-ECF"/>
    <property type="match status" value="1"/>
</dbReference>
<organism evidence="8 9">
    <name type="scientific">Enemella evansiae</name>
    <dbReference type="NCBI Taxonomy" id="2016499"/>
    <lineage>
        <taxon>Bacteria</taxon>
        <taxon>Bacillati</taxon>
        <taxon>Actinomycetota</taxon>
        <taxon>Actinomycetes</taxon>
        <taxon>Propionibacteriales</taxon>
        <taxon>Propionibacteriaceae</taxon>
        <taxon>Enemella</taxon>
    </lineage>
</organism>
<keyword evidence="4" id="KW-0731">Sigma factor</keyword>
<evidence type="ECO:0000259" key="6">
    <source>
        <dbReference type="Pfam" id="PF04542"/>
    </source>
</evidence>
<reference evidence="8 9" key="1">
    <citation type="submission" date="2017-07" db="EMBL/GenBank/DDBJ databases">
        <title>Draft whole genome sequences of clinical Proprionibacteriaceae strains.</title>
        <authorList>
            <person name="Bernier A.-M."/>
            <person name="Bernard K."/>
            <person name="Domingo M.-C."/>
        </authorList>
    </citation>
    <scope>NUCLEOTIDE SEQUENCE [LARGE SCALE GENOMIC DNA]</scope>
    <source>
        <strain evidence="8 9">NML 030167</strain>
    </source>
</reference>
<dbReference type="Pfam" id="PF04542">
    <property type="entry name" value="Sigma70_r2"/>
    <property type="match status" value="1"/>
</dbReference>
<evidence type="ECO:0000256" key="2">
    <source>
        <dbReference type="ARBA" id="ARBA00011344"/>
    </source>
</evidence>
<feature type="domain" description="RNA polymerase sigma-70 region 2" evidence="6">
    <location>
        <begin position="49"/>
        <end position="110"/>
    </location>
</feature>
<keyword evidence="5" id="KW-0804">Transcription</keyword>
<name>A0A255GCT3_9ACTN</name>
<dbReference type="OrthoDB" id="6689546at2"/>
<comment type="similarity">
    <text evidence="1">Belongs to the sigma-70 factor family. ECF subfamily.</text>
</comment>
<comment type="caution">
    <text evidence="8">The sequence shown here is derived from an EMBL/GenBank/DDBJ whole genome shotgun (WGS) entry which is preliminary data.</text>
</comment>
<dbReference type="Pfam" id="PF08281">
    <property type="entry name" value="Sigma70_r4_2"/>
    <property type="match status" value="1"/>
</dbReference>
<dbReference type="InterPro" id="IPR013249">
    <property type="entry name" value="RNA_pol_sigma70_r4_t2"/>
</dbReference>
<dbReference type="GO" id="GO:0003677">
    <property type="term" value="F:DNA binding"/>
    <property type="evidence" value="ECO:0007669"/>
    <property type="project" value="InterPro"/>
</dbReference>
<keyword evidence="9" id="KW-1185">Reference proteome</keyword>
<dbReference type="InterPro" id="IPR036388">
    <property type="entry name" value="WH-like_DNA-bd_sf"/>
</dbReference>
<dbReference type="InterPro" id="IPR007627">
    <property type="entry name" value="RNA_pol_sigma70_r2"/>
</dbReference>
<comment type="subunit">
    <text evidence="2">Interacts transiently with the RNA polymerase catalytic core formed by RpoA, RpoB, RpoC and RpoZ (2 alpha, 1 beta, 1 beta' and 1 omega subunit) to form the RNA polymerase holoenzyme that can initiate transcription.</text>
</comment>
<dbReference type="SUPFAM" id="SSF88946">
    <property type="entry name" value="Sigma2 domain of RNA polymerase sigma factors"/>
    <property type="match status" value="1"/>
</dbReference>
<evidence type="ECO:0000313" key="9">
    <source>
        <dbReference type="Proteomes" id="UP000215896"/>
    </source>
</evidence>